<organism evidence="3 4">
    <name type="scientific">Clohesyomyces aquaticus</name>
    <dbReference type="NCBI Taxonomy" id="1231657"/>
    <lineage>
        <taxon>Eukaryota</taxon>
        <taxon>Fungi</taxon>
        <taxon>Dikarya</taxon>
        <taxon>Ascomycota</taxon>
        <taxon>Pezizomycotina</taxon>
        <taxon>Dothideomycetes</taxon>
        <taxon>Pleosporomycetidae</taxon>
        <taxon>Pleosporales</taxon>
        <taxon>Lindgomycetaceae</taxon>
        <taxon>Clohesyomyces</taxon>
    </lineage>
</organism>
<keyword evidence="2" id="KW-0472">Membrane</keyword>
<dbReference type="PANTHER" id="PTHR35872">
    <property type="entry name" value="INTEGRAL MEMBRANE PROTEIN (AFU_ORTHOLOGUE AFUA_5G07110)"/>
    <property type="match status" value="1"/>
</dbReference>
<dbReference type="AlphaFoldDB" id="A0A1Y1Z3K3"/>
<feature type="compositionally biased region" description="Polar residues" evidence="1">
    <location>
        <begin position="1"/>
        <end position="11"/>
    </location>
</feature>
<accession>A0A1Y1Z3K3</accession>
<feature type="transmembrane region" description="Helical" evidence="2">
    <location>
        <begin position="408"/>
        <end position="427"/>
    </location>
</feature>
<sequence length="466" mass="52346">MPSNRPSQEASPRSFERPETPARNSQDNGGAPIPGPWRRRTMSILQAEMPRGMSGMTGLAAAQAPTLSEVRQGAYTTEGEERRQQFTTVETPSDFHKRRATISRARKESIAKPPPLTSEEPIQPVPAVGSVDEDKDMEIAALERTATESDPPSDEDFKPNALTTHPTVYDLQRTETGTFPNGYKFPPKHTWSEACSIGFRAFLNFTFRSWVGFLIVFYCVQVIGWGGMIFLLLCGGADTRMCFLESPPGSGNWIKDCSSKHTSKSLWIEIDAQVLTALFCVTAFGLAPWRCRDLWHLMQYRIWHEHLALRKLAAAHKGWFRLPGSQHLDPIVNVTSLSEGRDDEAIQLLPHPLAKAPPPPLTGVRALPTTVWKMDFVVWMMFGNTIFQVILCGFMWGQNRYVRPAWATALFIVLGMLSGMVAGWVQFQEGKKIKQREGIPLEVPKQDQGLERGEMEKEMREESKSV</sequence>
<dbReference type="Proteomes" id="UP000193144">
    <property type="component" value="Unassembled WGS sequence"/>
</dbReference>
<keyword evidence="2" id="KW-0812">Transmembrane</keyword>
<feature type="transmembrane region" description="Helical" evidence="2">
    <location>
        <begin position="210"/>
        <end position="233"/>
    </location>
</feature>
<dbReference type="EMBL" id="MCFA01000134">
    <property type="protein sequence ID" value="ORY04537.1"/>
    <property type="molecule type" value="Genomic_DNA"/>
</dbReference>
<reference evidence="3 4" key="1">
    <citation type="submission" date="2016-07" db="EMBL/GenBank/DDBJ databases">
        <title>Pervasive Adenine N6-methylation of Active Genes in Fungi.</title>
        <authorList>
            <consortium name="DOE Joint Genome Institute"/>
            <person name="Mondo S.J."/>
            <person name="Dannebaum R.O."/>
            <person name="Kuo R.C."/>
            <person name="Labutti K."/>
            <person name="Haridas S."/>
            <person name="Kuo A."/>
            <person name="Salamov A."/>
            <person name="Ahrendt S.R."/>
            <person name="Lipzen A."/>
            <person name="Sullivan W."/>
            <person name="Andreopoulos W.B."/>
            <person name="Clum A."/>
            <person name="Lindquist E."/>
            <person name="Daum C."/>
            <person name="Ramamoorthy G.K."/>
            <person name="Gryganskyi A."/>
            <person name="Culley D."/>
            <person name="Magnuson J.K."/>
            <person name="James T.Y."/>
            <person name="O'Malley M.A."/>
            <person name="Stajich J.E."/>
            <person name="Spatafora J.W."/>
            <person name="Visel A."/>
            <person name="Grigoriev I.V."/>
        </authorList>
    </citation>
    <scope>NUCLEOTIDE SEQUENCE [LARGE SCALE GENOMIC DNA]</scope>
    <source>
        <strain evidence="3 4">CBS 115471</strain>
    </source>
</reference>
<feature type="transmembrane region" description="Helical" evidence="2">
    <location>
        <begin position="376"/>
        <end position="396"/>
    </location>
</feature>
<comment type="caution">
    <text evidence="3">The sequence shown here is derived from an EMBL/GenBank/DDBJ whole genome shotgun (WGS) entry which is preliminary data.</text>
</comment>
<evidence type="ECO:0000313" key="4">
    <source>
        <dbReference type="Proteomes" id="UP000193144"/>
    </source>
</evidence>
<proteinExistence type="predicted"/>
<evidence type="ECO:0000313" key="3">
    <source>
        <dbReference type="EMBL" id="ORY04537.1"/>
    </source>
</evidence>
<name>A0A1Y1Z3K3_9PLEO</name>
<keyword evidence="2" id="KW-1133">Transmembrane helix</keyword>
<gene>
    <name evidence="3" type="ORF">BCR34DRAFT_519976</name>
</gene>
<dbReference type="STRING" id="1231657.A0A1Y1Z3K3"/>
<feature type="region of interest" description="Disordered" evidence="1">
    <location>
        <begin position="1"/>
        <end position="130"/>
    </location>
</feature>
<feature type="region of interest" description="Disordered" evidence="1">
    <location>
        <begin position="438"/>
        <end position="466"/>
    </location>
</feature>
<protein>
    <submittedName>
        <fullName evidence="3">Uncharacterized protein</fullName>
    </submittedName>
</protein>
<dbReference type="Pfam" id="PF11204">
    <property type="entry name" value="DUF2985"/>
    <property type="match status" value="1"/>
</dbReference>
<dbReference type="PANTHER" id="PTHR35872:SF1">
    <property type="entry name" value="ALPHA-L-RHAMNOSIDASE C"/>
    <property type="match status" value="1"/>
</dbReference>
<keyword evidence="4" id="KW-1185">Reference proteome</keyword>
<dbReference type="InterPro" id="IPR021369">
    <property type="entry name" value="DUF2985"/>
</dbReference>
<evidence type="ECO:0000256" key="2">
    <source>
        <dbReference type="SAM" id="Phobius"/>
    </source>
</evidence>
<evidence type="ECO:0000256" key="1">
    <source>
        <dbReference type="SAM" id="MobiDB-lite"/>
    </source>
</evidence>
<dbReference type="OrthoDB" id="6407410at2759"/>